<evidence type="ECO:0000256" key="1">
    <source>
        <dbReference type="SAM" id="Coils"/>
    </source>
</evidence>
<feature type="compositionally biased region" description="Polar residues" evidence="2">
    <location>
        <begin position="21"/>
        <end position="33"/>
    </location>
</feature>
<evidence type="ECO:0000256" key="2">
    <source>
        <dbReference type="SAM" id="MobiDB-lite"/>
    </source>
</evidence>
<feature type="region of interest" description="Disordered" evidence="2">
    <location>
        <begin position="1"/>
        <end position="61"/>
    </location>
</feature>
<comment type="caution">
    <text evidence="3">The sequence shown here is derived from an EMBL/GenBank/DDBJ whole genome shotgun (WGS) entry which is preliminary data.</text>
</comment>
<accession>A0ABU6T572</accession>
<feature type="coiled-coil region" evidence="1">
    <location>
        <begin position="75"/>
        <end position="105"/>
    </location>
</feature>
<proteinExistence type="predicted"/>
<protein>
    <submittedName>
        <fullName evidence="3">Uncharacterized protein</fullName>
    </submittedName>
</protein>
<evidence type="ECO:0000313" key="3">
    <source>
        <dbReference type="EMBL" id="MED6143835.1"/>
    </source>
</evidence>
<name>A0ABU6T572_9FABA</name>
<organism evidence="3 4">
    <name type="scientific">Stylosanthes scabra</name>
    <dbReference type="NCBI Taxonomy" id="79078"/>
    <lineage>
        <taxon>Eukaryota</taxon>
        <taxon>Viridiplantae</taxon>
        <taxon>Streptophyta</taxon>
        <taxon>Embryophyta</taxon>
        <taxon>Tracheophyta</taxon>
        <taxon>Spermatophyta</taxon>
        <taxon>Magnoliopsida</taxon>
        <taxon>eudicotyledons</taxon>
        <taxon>Gunneridae</taxon>
        <taxon>Pentapetalae</taxon>
        <taxon>rosids</taxon>
        <taxon>fabids</taxon>
        <taxon>Fabales</taxon>
        <taxon>Fabaceae</taxon>
        <taxon>Papilionoideae</taxon>
        <taxon>50 kb inversion clade</taxon>
        <taxon>dalbergioids sensu lato</taxon>
        <taxon>Dalbergieae</taxon>
        <taxon>Pterocarpus clade</taxon>
        <taxon>Stylosanthes</taxon>
    </lineage>
</organism>
<dbReference type="Proteomes" id="UP001341840">
    <property type="component" value="Unassembled WGS sequence"/>
</dbReference>
<keyword evidence="1" id="KW-0175">Coiled coil</keyword>
<gene>
    <name evidence="3" type="ORF">PIB30_009646</name>
</gene>
<dbReference type="EMBL" id="JASCZI010090643">
    <property type="protein sequence ID" value="MED6143835.1"/>
    <property type="molecule type" value="Genomic_DNA"/>
</dbReference>
<sequence>MAEPPSHNPENNHISNHHDGQTTSDSASYNQPRDINGCGGPWRQPSPRRARPQQHNSPLWEAYSRPTHYEIIDLMNGHNGRLDQLELELAQQREVERKLQDELQEKGNGREDP</sequence>
<evidence type="ECO:0000313" key="4">
    <source>
        <dbReference type="Proteomes" id="UP001341840"/>
    </source>
</evidence>
<reference evidence="3 4" key="1">
    <citation type="journal article" date="2023" name="Plants (Basel)">
        <title>Bridging the Gap: Combining Genomics and Transcriptomics Approaches to Understand Stylosanthes scabra, an Orphan Legume from the Brazilian Caatinga.</title>
        <authorList>
            <person name="Ferreira-Neto J.R.C."/>
            <person name="da Silva M.D."/>
            <person name="Binneck E."/>
            <person name="de Melo N.F."/>
            <person name="da Silva R.H."/>
            <person name="de Melo A.L.T.M."/>
            <person name="Pandolfi V."/>
            <person name="Bustamante F.O."/>
            <person name="Brasileiro-Vidal A.C."/>
            <person name="Benko-Iseppon A.M."/>
        </authorList>
    </citation>
    <scope>NUCLEOTIDE SEQUENCE [LARGE SCALE GENOMIC DNA]</scope>
    <source>
        <tissue evidence="3">Leaves</tissue>
    </source>
</reference>
<keyword evidence="4" id="KW-1185">Reference proteome</keyword>